<dbReference type="Gene3D" id="3.30.1330.40">
    <property type="entry name" value="RutC-like"/>
    <property type="match status" value="1"/>
</dbReference>
<dbReference type="RefSeq" id="WP_263332910.1">
    <property type="nucleotide sequence ID" value="NZ_JAGSYH010000001.1"/>
</dbReference>
<dbReference type="InterPro" id="IPR006175">
    <property type="entry name" value="YjgF/YER057c/UK114"/>
</dbReference>
<dbReference type="EMBL" id="JBHSPH010000010">
    <property type="protein sequence ID" value="MFC5864596.1"/>
    <property type="molecule type" value="Genomic_DNA"/>
</dbReference>
<dbReference type="SUPFAM" id="SSF55298">
    <property type="entry name" value="YjgF-like"/>
    <property type="match status" value="1"/>
</dbReference>
<dbReference type="PANTHER" id="PTHR43857">
    <property type="entry name" value="BLR7761 PROTEIN"/>
    <property type="match status" value="1"/>
</dbReference>
<dbReference type="PANTHER" id="PTHR43857:SF1">
    <property type="entry name" value="YJGH FAMILY PROTEIN"/>
    <property type="match status" value="1"/>
</dbReference>
<sequence>MSRNNFTGGSPFEPIIGFSRAVRVGNVIHVAGTGPVGADDADVETQTRRIFEIANEVLGRAGASFNDVVRTRIYLTHVDDWQAVGRVHGEIFHDIRPAATMLVVAQLLNPKWRVEIELEAIAASEQATSAGAKG</sequence>
<proteinExistence type="predicted"/>
<evidence type="ECO:0000313" key="2">
    <source>
        <dbReference type="Proteomes" id="UP001596091"/>
    </source>
</evidence>
<protein>
    <submittedName>
        <fullName evidence="1">RidA family protein</fullName>
    </submittedName>
</protein>
<keyword evidence="2" id="KW-1185">Reference proteome</keyword>
<comment type="caution">
    <text evidence="1">The sequence shown here is derived from an EMBL/GenBank/DDBJ whole genome shotgun (WGS) entry which is preliminary data.</text>
</comment>
<dbReference type="Pfam" id="PF01042">
    <property type="entry name" value="Ribonuc_L-PSP"/>
    <property type="match status" value="1"/>
</dbReference>
<dbReference type="InterPro" id="IPR035959">
    <property type="entry name" value="RutC-like_sf"/>
</dbReference>
<organism evidence="1 2">
    <name type="scientific">Acidicapsa dinghuensis</name>
    <dbReference type="NCBI Taxonomy" id="2218256"/>
    <lineage>
        <taxon>Bacteria</taxon>
        <taxon>Pseudomonadati</taxon>
        <taxon>Acidobacteriota</taxon>
        <taxon>Terriglobia</taxon>
        <taxon>Terriglobales</taxon>
        <taxon>Acidobacteriaceae</taxon>
        <taxon>Acidicapsa</taxon>
    </lineage>
</organism>
<name>A0ABW1EJW6_9BACT</name>
<dbReference type="CDD" id="cd06154">
    <property type="entry name" value="YjgF_YER057c_UK114_like_6"/>
    <property type="match status" value="1"/>
</dbReference>
<reference evidence="2" key="1">
    <citation type="journal article" date="2019" name="Int. J. Syst. Evol. Microbiol.">
        <title>The Global Catalogue of Microorganisms (GCM) 10K type strain sequencing project: providing services to taxonomists for standard genome sequencing and annotation.</title>
        <authorList>
            <consortium name="The Broad Institute Genomics Platform"/>
            <consortium name="The Broad Institute Genome Sequencing Center for Infectious Disease"/>
            <person name="Wu L."/>
            <person name="Ma J."/>
        </authorList>
    </citation>
    <scope>NUCLEOTIDE SEQUENCE [LARGE SCALE GENOMIC DNA]</scope>
    <source>
        <strain evidence="2">JCM 4087</strain>
    </source>
</reference>
<dbReference type="Proteomes" id="UP001596091">
    <property type="component" value="Unassembled WGS sequence"/>
</dbReference>
<accession>A0ABW1EJW6</accession>
<evidence type="ECO:0000313" key="1">
    <source>
        <dbReference type="EMBL" id="MFC5864596.1"/>
    </source>
</evidence>
<gene>
    <name evidence="1" type="ORF">ACFPT7_19970</name>
</gene>